<accession>A0A2K8U6Z4</accession>
<proteinExistence type="predicted"/>
<dbReference type="KEGG" id="tsy:THSYN_10370"/>
<evidence type="ECO:0000313" key="2">
    <source>
        <dbReference type="Proteomes" id="UP000232638"/>
    </source>
</evidence>
<dbReference type="EMBL" id="CP020370">
    <property type="protein sequence ID" value="AUB81315.1"/>
    <property type="molecule type" value="Genomic_DNA"/>
</dbReference>
<name>A0A2K8U6Z4_9GAMM</name>
<gene>
    <name evidence="1" type="ORF">THSYN_10370</name>
</gene>
<dbReference type="OrthoDB" id="5772752at2"/>
<evidence type="ECO:0000313" key="1">
    <source>
        <dbReference type="EMBL" id="AUB81315.1"/>
    </source>
</evidence>
<dbReference type="AlphaFoldDB" id="A0A2K8U6Z4"/>
<keyword evidence="2" id="KW-1185">Reference proteome</keyword>
<organism evidence="1 2">
    <name type="scientific">Candidatus Thiodictyon syntrophicum</name>
    <dbReference type="NCBI Taxonomy" id="1166950"/>
    <lineage>
        <taxon>Bacteria</taxon>
        <taxon>Pseudomonadati</taxon>
        <taxon>Pseudomonadota</taxon>
        <taxon>Gammaproteobacteria</taxon>
        <taxon>Chromatiales</taxon>
        <taxon>Chromatiaceae</taxon>
        <taxon>Thiodictyon</taxon>
    </lineage>
</organism>
<dbReference type="RefSeq" id="WP_100919089.1">
    <property type="nucleotide sequence ID" value="NZ_CP020370.1"/>
</dbReference>
<reference evidence="1 2" key="1">
    <citation type="submission" date="2017-03" db="EMBL/GenBank/DDBJ databases">
        <title>Complete genome sequence of Candidatus 'Thiodictyon syntrophicum' sp. nov. strain Cad16T, a photolithoautotroph purple sulfur bacterium isolated from an alpine meromictic lake.</title>
        <authorList>
            <person name="Luedin S.M."/>
            <person name="Pothier J.F."/>
            <person name="Danza F."/>
            <person name="Storelli N."/>
            <person name="Wittwer M."/>
            <person name="Tonolla M."/>
        </authorList>
    </citation>
    <scope>NUCLEOTIDE SEQUENCE [LARGE SCALE GENOMIC DNA]</scope>
    <source>
        <strain evidence="1 2">Cad16T</strain>
    </source>
</reference>
<dbReference type="Proteomes" id="UP000232638">
    <property type="component" value="Chromosome"/>
</dbReference>
<sequence>MTFTQTQAVWELCRQGLPLLADEAAERWERGLHFKLQSQVRIARAVEALIEQCNWEVGRRGETA</sequence>
<protein>
    <submittedName>
        <fullName evidence="1">Uncharacterized protein</fullName>
    </submittedName>
</protein>